<evidence type="ECO:0000256" key="4">
    <source>
        <dbReference type="ARBA" id="ARBA00023163"/>
    </source>
</evidence>
<keyword evidence="2" id="KW-0805">Transcription regulation</keyword>
<dbReference type="Pfam" id="PF03466">
    <property type="entry name" value="LysR_substrate"/>
    <property type="match status" value="1"/>
</dbReference>
<dbReference type="GO" id="GO:0032993">
    <property type="term" value="C:protein-DNA complex"/>
    <property type="evidence" value="ECO:0007669"/>
    <property type="project" value="TreeGrafter"/>
</dbReference>
<dbReference type="GO" id="GO:0003677">
    <property type="term" value="F:DNA binding"/>
    <property type="evidence" value="ECO:0007669"/>
    <property type="project" value="UniProtKB-KW"/>
</dbReference>
<dbReference type="Gene3D" id="1.10.10.10">
    <property type="entry name" value="Winged helix-like DNA-binding domain superfamily/Winged helix DNA-binding domain"/>
    <property type="match status" value="1"/>
</dbReference>
<dbReference type="GO" id="GO:0003700">
    <property type="term" value="F:DNA-binding transcription factor activity"/>
    <property type="evidence" value="ECO:0007669"/>
    <property type="project" value="InterPro"/>
</dbReference>
<evidence type="ECO:0000256" key="5">
    <source>
        <dbReference type="SAM" id="MobiDB-lite"/>
    </source>
</evidence>
<keyword evidence="3 7" id="KW-0238">DNA-binding</keyword>
<dbReference type="SUPFAM" id="SSF46785">
    <property type="entry name" value="Winged helix' DNA-binding domain"/>
    <property type="match status" value="1"/>
</dbReference>
<dbReference type="InterPro" id="IPR000847">
    <property type="entry name" value="LysR_HTH_N"/>
</dbReference>
<keyword evidence="8" id="KW-1185">Reference proteome</keyword>
<dbReference type="EMBL" id="PVMZ01000039">
    <property type="protein sequence ID" value="PRX08650.1"/>
    <property type="molecule type" value="Genomic_DNA"/>
</dbReference>
<dbReference type="PROSITE" id="PS50931">
    <property type="entry name" value="HTH_LYSR"/>
    <property type="match status" value="1"/>
</dbReference>
<accession>A0A2T0JM10</accession>
<reference evidence="7 8" key="1">
    <citation type="submission" date="2018-03" db="EMBL/GenBank/DDBJ databases">
        <title>Genomic Encyclopedia of Archaeal and Bacterial Type Strains, Phase II (KMG-II): from individual species to whole genera.</title>
        <authorList>
            <person name="Goeker M."/>
        </authorList>
    </citation>
    <scope>NUCLEOTIDE SEQUENCE [LARGE SCALE GENOMIC DNA]</scope>
    <source>
        <strain evidence="7 8">DSM 43146</strain>
    </source>
</reference>
<sequence length="331" mass="35004">MSHSRAGAGAGPVSGSRAGRARSLAAGEGVPGAMRFEQLEYLMAVIRHGSLRRAGEQLHVSQSALSEGISSLERELGVSLLERHRSGARVSREGRDLLPLVAEILAGVAQLKAVAGDQERAGRTIRVGTVNAGTSKLLVPAVREFGAGHPGTTVDVATLLQAEIQDSLLEGRLDVGLINAFPGDDIPAALHRTVLLHGVPAVCCRTDDPLASQDAISVDDLRKRPFVAMRPGYLMHRLAQRLFGDAPPPETFSTDGAEMGKTLVATGTGPTILPDYSILGDPLETAGVITARPLAGEVPGVMMLMLRRRYDRVPAGIADFEEIIQRLARSA</sequence>
<dbReference type="Gene3D" id="3.40.190.10">
    <property type="entry name" value="Periplasmic binding protein-like II"/>
    <property type="match status" value="2"/>
</dbReference>
<dbReference type="PANTHER" id="PTHR30346:SF0">
    <property type="entry name" value="HCA OPERON TRANSCRIPTIONAL ACTIVATOR HCAR"/>
    <property type="match status" value="1"/>
</dbReference>
<dbReference type="PRINTS" id="PR00039">
    <property type="entry name" value="HTHLYSR"/>
</dbReference>
<comment type="caution">
    <text evidence="7">The sequence shown here is derived from an EMBL/GenBank/DDBJ whole genome shotgun (WGS) entry which is preliminary data.</text>
</comment>
<evidence type="ECO:0000313" key="7">
    <source>
        <dbReference type="EMBL" id="PRX08650.1"/>
    </source>
</evidence>
<dbReference type="AlphaFoldDB" id="A0A2T0JM10"/>
<dbReference type="Proteomes" id="UP000239415">
    <property type="component" value="Unassembled WGS sequence"/>
</dbReference>
<gene>
    <name evidence="7" type="ORF">CLV67_13937</name>
</gene>
<feature type="region of interest" description="Disordered" evidence="5">
    <location>
        <begin position="1"/>
        <end position="20"/>
    </location>
</feature>
<organism evidence="7 8">
    <name type="scientific">Actinoplanes italicus</name>
    <dbReference type="NCBI Taxonomy" id="113567"/>
    <lineage>
        <taxon>Bacteria</taxon>
        <taxon>Bacillati</taxon>
        <taxon>Actinomycetota</taxon>
        <taxon>Actinomycetes</taxon>
        <taxon>Micromonosporales</taxon>
        <taxon>Micromonosporaceae</taxon>
        <taxon>Actinoplanes</taxon>
    </lineage>
</organism>
<evidence type="ECO:0000256" key="3">
    <source>
        <dbReference type="ARBA" id="ARBA00023125"/>
    </source>
</evidence>
<protein>
    <submittedName>
        <fullName evidence="7">DNA-binding transcriptional LysR family regulator</fullName>
    </submittedName>
</protein>
<evidence type="ECO:0000259" key="6">
    <source>
        <dbReference type="PROSITE" id="PS50931"/>
    </source>
</evidence>
<comment type="similarity">
    <text evidence="1">Belongs to the LysR transcriptional regulatory family.</text>
</comment>
<dbReference type="FunFam" id="1.10.10.10:FF:000001">
    <property type="entry name" value="LysR family transcriptional regulator"/>
    <property type="match status" value="1"/>
</dbReference>
<proteinExistence type="inferred from homology"/>
<dbReference type="SUPFAM" id="SSF53850">
    <property type="entry name" value="Periplasmic binding protein-like II"/>
    <property type="match status" value="1"/>
</dbReference>
<feature type="domain" description="HTH lysR-type" evidence="6">
    <location>
        <begin position="34"/>
        <end position="91"/>
    </location>
</feature>
<keyword evidence="4" id="KW-0804">Transcription</keyword>
<evidence type="ECO:0000256" key="1">
    <source>
        <dbReference type="ARBA" id="ARBA00009437"/>
    </source>
</evidence>
<dbReference type="InterPro" id="IPR036390">
    <property type="entry name" value="WH_DNA-bd_sf"/>
</dbReference>
<evidence type="ECO:0000313" key="8">
    <source>
        <dbReference type="Proteomes" id="UP000239415"/>
    </source>
</evidence>
<name>A0A2T0JM10_9ACTN</name>
<dbReference type="CDD" id="cd05466">
    <property type="entry name" value="PBP2_LTTR_substrate"/>
    <property type="match status" value="1"/>
</dbReference>
<evidence type="ECO:0000256" key="2">
    <source>
        <dbReference type="ARBA" id="ARBA00023015"/>
    </source>
</evidence>
<dbReference type="InterPro" id="IPR005119">
    <property type="entry name" value="LysR_subst-bd"/>
</dbReference>
<dbReference type="InterPro" id="IPR036388">
    <property type="entry name" value="WH-like_DNA-bd_sf"/>
</dbReference>
<dbReference type="PANTHER" id="PTHR30346">
    <property type="entry name" value="TRANSCRIPTIONAL DUAL REGULATOR HCAR-RELATED"/>
    <property type="match status" value="1"/>
</dbReference>
<dbReference type="Pfam" id="PF00126">
    <property type="entry name" value="HTH_1"/>
    <property type="match status" value="1"/>
</dbReference>